<proteinExistence type="predicted"/>
<evidence type="ECO:0000313" key="1">
    <source>
        <dbReference type="EMBL" id="SJL18091.1"/>
    </source>
</evidence>
<keyword evidence="2" id="KW-1185">Reference proteome</keyword>
<reference evidence="2" key="1">
    <citation type="journal article" date="2017" name="Nat. Ecol. Evol.">
        <title>Genome expansion and lineage-specific genetic innovations in the forest pathogenic fungi Armillaria.</title>
        <authorList>
            <person name="Sipos G."/>
            <person name="Prasanna A.N."/>
            <person name="Walter M.C."/>
            <person name="O'Connor E."/>
            <person name="Balint B."/>
            <person name="Krizsan K."/>
            <person name="Kiss B."/>
            <person name="Hess J."/>
            <person name="Varga T."/>
            <person name="Slot J."/>
            <person name="Riley R."/>
            <person name="Boka B."/>
            <person name="Rigling D."/>
            <person name="Barry K."/>
            <person name="Lee J."/>
            <person name="Mihaltcheva S."/>
            <person name="LaButti K."/>
            <person name="Lipzen A."/>
            <person name="Waldron R."/>
            <person name="Moloney N.M."/>
            <person name="Sperisen C."/>
            <person name="Kredics L."/>
            <person name="Vagvoelgyi C."/>
            <person name="Patrignani A."/>
            <person name="Fitzpatrick D."/>
            <person name="Nagy I."/>
            <person name="Doyle S."/>
            <person name="Anderson J.B."/>
            <person name="Grigoriev I.V."/>
            <person name="Gueldener U."/>
            <person name="Muensterkoetter M."/>
            <person name="Nagy L.G."/>
        </authorList>
    </citation>
    <scope>NUCLEOTIDE SEQUENCE [LARGE SCALE GENOMIC DNA]</scope>
    <source>
        <strain evidence="2">C18/9</strain>
    </source>
</reference>
<dbReference type="AlphaFoldDB" id="A0A284SAQ0"/>
<name>A0A284SAQ0_ARMOS</name>
<evidence type="ECO:0000313" key="2">
    <source>
        <dbReference type="Proteomes" id="UP000219338"/>
    </source>
</evidence>
<accession>A0A284SAQ0</accession>
<dbReference type="Proteomes" id="UP000219338">
    <property type="component" value="Unassembled WGS sequence"/>
</dbReference>
<gene>
    <name evidence="1" type="ORF">ARMOST_21663</name>
</gene>
<organism evidence="1 2">
    <name type="scientific">Armillaria ostoyae</name>
    <name type="common">Armillaria root rot fungus</name>
    <dbReference type="NCBI Taxonomy" id="47428"/>
    <lineage>
        <taxon>Eukaryota</taxon>
        <taxon>Fungi</taxon>
        <taxon>Dikarya</taxon>
        <taxon>Basidiomycota</taxon>
        <taxon>Agaricomycotina</taxon>
        <taxon>Agaricomycetes</taxon>
        <taxon>Agaricomycetidae</taxon>
        <taxon>Agaricales</taxon>
        <taxon>Marasmiineae</taxon>
        <taxon>Physalacriaceae</taxon>
        <taxon>Armillaria</taxon>
    </lineage>
</organism>
<dbReference type="EMBL" id="FUEG01000053">
    <property type="protein sequence ID" value="SJL18091.1"/>
    <property type="molecule type" value="Genomic_DNA"/>
</dbReference>
<protein>
    <submittedName>
        <fullName evidence="1">Uncharacterized protein</fullName>
    </submittedName>
</protein>
<sequence>MRARFRASLHMIKRQRLLL</sequence>